<accession>A0A937JBC0</accession>
<evidence type="ECO:0000313" key="4">
    <source>
        <dbReference type="Proteomes" id="UP000705230"/>
    </source>
</evidence>
<dbReference type="InterPro" id="IPR055130">
    <property type="entry name" value="PreP_C"/>
</dbReference>
<dbReference type="InterPro" id="IPR013578">
    <property type="entry name" value="Peptidase_M16C_assoc"/>
</dbReference>
<keyword evidence="1" id="KW-0175">Coiled coil</keyword>
<dbReference type="GO" id="GO:0006508">
    <property type="term" value="P:proteolysis"/>
    <property type="evidence" value="ECO:0007669"/>
    <property type="project" value="InterPro"/>
</dbReference>
<dbReference type="Pfam" id="PF08367">
    <property type="entry name" value="M16C_assoc"/>
    <property type="match status" value="1"/>
</dbReference>
<comment type="caution">
    <text evidence="3">The sequence shown here is derived from an EMBL/GenBank/DDBJ whole genome shotgun (WGS) entry which is preliminary data.</text>
</comment>
<feature type="domain" description="Peptidase M16C associated" evidence="2">
    <location>
        <begin position="452"/>
        <end position="699"/>
    </location>
</feature>
<name>A0A937JBC0_9GAMM</name>
<dbReference type="GO" id="GO:0046872">
    <property type="term" value="F:metal ion binding"/>
    <property type="evidence" value="ECO:0007669"/>
    <property type="project" value="InterPro"/>
</dbReference>
<gene>
    <name evidence="3" type="ORF">ISR29_03970</name>
</gene>
<dbReference type="InterPro" id="IPR011765">
    <property type="entry name" value="Pept_M16_N"/>
</dbReference>
<evidence type="ECO:0000259" key="2">
    <source>
        <dbReference type="SMART" id="SM01264"/>
    </source>
</evidence>
<proteinExistence type="predicted"/>
<dbReference type="Pfam" id="PF22516">
    <property type="entry name" value="PreP_C"/>
    <property type="match status" value="1"/>
</dbReference>
<dbReference type="PANTHER" id="PTHR43016">
    <property type="entry name" value="PRESEQUENCE PROTEASE"/>
    <property type="match status" value="1"/>
</dbReference>
<sequence>MFKLEEKKFIPLLNLEAQIFTENEFNCKHIHLASESSENVFMVAFRTVPQDSKGIAHILEHTALCGSKKYPVRDPFFMMIRRSLNTFMNAFTSSDWTAYPFATMNKKDFSNLLDVYLDSAFFPNLDSLDFAQEGHRLEINDESNLEIKGVVYNEMKGAMSSIPSQLWHGLSKYLYPDSTYQFNSGGNPENILELSHEELVNFHKKHYHPSNATFFTFGDMNPGDIQKVVSKNVLKNFQPSLEKIEVKNETRITTPIHRSEAYNPLPGDDNNHHVVLSWLLNESHNPVELLETYLLSNILLDNSASPLRKALESSDLGIAPSPLTGIETSHKEIVFAAGLEGVDAGNQVKVEKLILDTLNNLIKEGVDKDVIDSSVHQLEIKQREVSGSGMPYGLELMLGCLPACIHRDNPLEILDLDKSFTQLKENLKTDNYLEKLIEKHLINNPHRVNYELKPDPGLNEKKEEEIKNYLEEKTKNLSQQEKDELNQLAKDLKNRQEFKDNPDILPQVTVADIPLTRKFPSAIRNAPSETNKDFYYKTGTNGLVYHSLIYPCQDLTMEELSASRSYSELLTDLGLGSKSFEEIQKRQASVTGGLGASFILLPGDESETKKIGLKITSSSLEKNADAMQNLMIETACNANFLNPKRVKEIIEFSSADAEKSLTQSGHTLAMSSAASQISNRAATNELISGLTYVNRLKSLKESISNDKNLNKYIDSLVGIQNKIATSPMYSFTASSLDQKELNLGLPAFMSDITFGDQALAPKQERELGWITGSQVCFCAEAFPTVNSTHSDAPILSVLATVLRNGYLHSAIREKGGAYGAGASHDSKAQVFLFYSYRDPKCKETFAEFSNSRNWALQNISNAQLEEGILGVISSIDKPLSPAGEAGNDFLNLIQEKSQDERLEFRARVKECSLSDLRNVASKYFDGNSKRGVLAGKGFQNTLEEEGFKIKVI</sequence>
<evidence type="ECO:0000313" key="3">
    <source>
        <dbReference type="EMBL" id="MBL6903340.1"/>
    </source>
</evidence>
<dbReference type="InterPro" id="IPR011249">
    <property type="entry name" value="Metalloenz_LuxS/M16"/>
</dbReference>
<dbReference type="Pfam" id="PF00675">
    <property type="entry name" value="Peptidase_M16"/>
    <property type="match status" value="1"/>
</dbReference>
<dbReference type="SUPFAM" id="SSF63411">
    <property type="entry name" value="LuxS/MPP-like metallohydrolase"/>
    <property type="match status" value="4"/>
</dbReference>
<organism evidence="3 4">
    <name type="scientific">SAR86 cluster bacterium</name>
    <dbReference type="NCBI Taxonomy" id="2030880"/>
    <lineage>
        <taxon>Bacteria</taxon>
        <taxon>Pseudomonadati</taxon>
        <taxon>Pseudomonadota</taxon>
        <taxon>Gammaproteobacteria</taxon>
        <taxon>SAR86 cluster</taxon>
    </lineage>
</organism>
<dbReference type="InterPro" id="IPR007863">
    <property type="entry name" value="Peptidase_M16_C"/>
</dbReference>
<evidence type="ECO:0000256" key="1">
    <source>
        <dbReference type="SAM" id="Coils"/>
    </source>
</evidence>
<dbReference type="SMART" id="SM01264">
    <property type="entry name" value="M16C_associated"/>
    <property type="match status" value="1"/>
</dbReference>
<dbReference type="FunFam" id="3.30.830.10:FF:000011">
    <property type="entry name" value="Presequence protease, mitochondrial"/>
    <property type="match status" value="1"/>
</dbReference>
<dbReference type="PANTHER" id="PTHR43016:SF13">
    <property type="entry name" value="PRESEQUENCE PROTEASE, MITOCHONDRIAL"/>
    <property type="match status" value="1"/>
</dbReference>
<dbReference type="AlphaFoldDB" id="A0A937JBC0"/>
<protein>
    <submittedName>
        <fullName evidence="3">Insulinase family protein</fullName>
    </submittedName>
</protein>
<dbReference type="Gene3D" id="3.30.830.10">
    <property type="entry name" value="Metalloenzyme, LuxS/M16 peptidase-like"/>
    <property type="match status" value="4"/>
</dbReference>
<dbReference type="EMBL" id="JADHSG010000004">
    <property type="protein sequence ID" value="MBL6903340.1"/>
    <property type="molecule type" value="Genomic_DNA"/>
</dbReference>
<dbReference type="Proteomes" id="UP000705230">
    <property type="component" value="Unassembled WGS sequence"/>
</dbReference>
<reference evidence="3" key="1">
    <citation type="submission" date="2020-10" db="EMBL/GenBank/DDBJ databases">
        <title>Microbiome of the Black Sea water column analyzed by genome centric metagenomics.</title>
        <authorList>
            <person name="Cabello-Yeves P.J."/>
            <person name="Callieri C."/>
            <person name="Picazo A."/>
            <person name="Mehrshad M."/>
            <person name="Haro-Moreno J.M."/>
            <person name="Roda-Garcia J."/>
            <person name="Dzembekova N."/>
            <person name="Slabakova V."/>
            <person name="Slabakova N."/>
            <person name="Moncheva S."/>
            <person name="Rodriguez-Valera F."/>
        </authorList>
    </citation>
    <scope>NUCLEOTIDE SEQUENCE</scope>
    <source>
        <strain evidence="3">BS30m-G43</strain>
    </source>
</reference>
<dbReference type="Pfam" id="PF05193">
    <property type="entry name" value="Peptidase_M16_C"/>
    <property type="match status" value="1"/>
</dbReference>
<feature type="coiled-coil region" evidence="1">
    <location>
        <begin position="459"/>
        <end position="495"/>
    </location>
</feature>